<dbReference type="EMBL" id="LAZR01000834">
    <property type="protein sequence ID" value="KKN56705.1"/>
    <property type="molecule type" value="Genomic_DNA"/>
</dbReference>
<accession>A0A0F9RJL1</accession>
<sequence length="48" mass="5573">MKIYFAGEPYAHKESIFGKWGVIGCFRILKRVISREAYNITGIKSYTE</sequence>
<name>A0A0F9RJL1_9ZZZZ</name>
<reference evidence="1" key="1">
    <citation type="journal article" date="2015" name="Nature">
        <title>Complex archaea that bridge the gap between prokaryotes and eukaryotes.</title>
        <authorList>
            <person name="Spang A."/>
            <person name="Saw J.H."/>
            <person name="Jorgensen S.L."/>
            <person name="Zaremba-Niedzwiedzka K."/>
            <person name="Martijn J."/>
            <person name="Lind A.E."/>
            <person name="van Eijk R."/>
            <person name="Schleper C."/>
            <person name="Guy L."/>
            <person name="Ettema T.J."/>
        </authorList>
    </citation>
    <scope>NUCLEOTIDE SEQUENCE</scope>
</reference>
<protein>
    <submittedName>
        <fullName evidence="1">Uncharacterized protein</fullName>
    </submittedName>
</protein>
<organism evidence="1">
    <name type="scientific">marine sediment metagenome</name>
    <dbReference type="NCBI Taxonomy" id="412755"/>
    <lineage>
        <taxon>unclassified sequences</taxon>
        <taxon>metagenomes</taxon>
        <taxon>ecological metagenomes</taxon>
    </lineage>
</organism>
<comment type="caution">
    <text evidence="1">The sequence shown here is derived from an EMBL/GenBank/DDBJ whole genome shotgun (WGS) entry which is preliminary data.</text>
</comment>
<proteinExistence type="predicted"/>
<evidence type="ECO:0000313" key="1">
    <source>
        <dbReference type="EMBL" id="KKN56705.1"/>
    </source>
</evidence>
<dbReference type="AlphaFoldDB" id="A0A0F9RJL1"/>
<gene>
    <name evidence="1" type="ORF">LCGC14_0569340</name>
</gene>